<feature type="non-terminal residue" evidence="2">
    <location>
        <position position="1"/>
    </location>
</feature>
<protein>
    <submittedName>
        <fullName evidence="2">Uncharacterized protein</fullName>
    </submittedName>
</protein>
<evidence type="ECO:0000256" key="1">
    <source>
        <dbReference type="SAM" id="MobiDB-lite"/>
    </source>
</evidence>
<organism evidence="2 3">
    <name type="scientific">Paxillus rubicundulus Ve08.2h10</name>
    <dbReference type="NCBI Taxonomy" id="930991"/>
    <lineage>
        <taxon>Eukaryota</taxon>
        <taxon>Fungi</taxon>
        <taxon>Dikarya</taxon>
        <taxon>Basidiomycota</taxon>
        <taxon>Agaricomycotina</taxon>
        <taxon>Agaricomycetes</taxon>
        <taxon>Agaricomycetidae</taxon>
        <taxon>Boletales</taxon>
        <taxon>Paxilineae</taxon>
        <taxon>Paxillaceae</taxon>
        <taxon>Paxillus</taxon>
    </lineage>
</organism>
<dbReference type="AlphaFoldDB" id="A0A0D0E617"/>
<dbReference type="EMBL" id="KN825219">
    <property type="protein sequence ID" value="KIK93035.1"/>
    <property type="molecule type" value="Genomic_DNA"/>
</dbReference>
<feature type="region of interest" description="Disordered" evidence="1">
    <location>
        <begin position="72"/>
        <end position="91"/>
    </location>
</feature>
<accession>A0A0D0E617</accession>
<evidence type="ECO:0000313" key="2">
    <source>
        <dbReference type="EMBL" id="KIK93035.1"/>
    </source>
</evidence>
<dbReference type="Proteomes" id="UP000054538">
    <property type="component" value="Unassembled WGS sequence"/>
</dbReference>
<reference evidence="3" key="2">
    <citation type="submission" date="2015-01" db="EMBL/GenBank/DDBJ databases">
        <title>Evolutionary Origins and Diversification of the Mycorrhizal Mutualists.</title>
        <authorList>
            <consortium name="DOE Joint Genome Institute"/>
            <consortium name="Mycorrhizal Genomics Consortium"/>
            <person name="Kohler A."/>
            <person name="Kuo A."/>
            <person name="Nagy L.G."/>
            <person name="Floudas D."/>
            <person name="Copeland A."/>
            <person name="Barry K.W."/>
            <person name="Cichocki N."/>
            <person name="Veneault-Fourrey C."/>
            <person name="LaButti K."/>
            <person name="Lindquist E.A."/>
            <person name="Lipzen A."/>
            <person name="Lundell T."/>
            <person name="Morin E."/>
            <person name="Murat C."/>
            <person name="Riley R."/>
            <person name="Ohm R."/>
            <person name="Sun H."/>
            <person name="Tunlid A."/>
            <person name="Henrissat B."/>
            <person name="Grigoriev I.V."/>
            <person name="Hibbett D.S."/>
            <person name="Martin F."/>
        </authorList>
    </citation>
    <scope>NUCLEOTIDE SEQUENCE [LARGE SCALE GENOMIC DNA]</scope>
    <source>
        <strain evidence="3">Ve08.2h10</strain>
    </source>
</reference>
<proteinExistence type="predicted"/>
<dbReference type="HOGENOM" id="CLU_2339224_0_0_1"/>
<reference evidence="2 3" key="1">
    <citation type="submission" date="2014-04" db="EMBL/GenBank/DDBJ databases">
        <authorList>
            <consortium name="DOE Joint Genome Institute"/>
            <person name="Kuo A."/>
            <person name="Kohler A."/>
            <person name="Jargeat P."/>
            <person name="Nagy L.G."/>
            <person name="Floudas D."/>
            <person name="Copeland A."/>
            <person name="Barry K.W."/>
            <person name="Cichocki N."/>
            <person name="Veneault-Fourrey C."/>
            <person name="LaButti K."/>
            <person name="Lindquist E.A."/>
            <person name="Lipzen A."/>
            <person name="Lundell T."/>
            <person name="Morin E."/>
            <person name="Murat C."/>
            <person name="Sun H."/>
            <person name="Tunlid A."/>
            <person name="Henrissat B."/>
            <person name="Grigoriev I.V."/>
            <person name="Hibbett D.S."/>
            <person name="Martin F."/>
            <person name="Nordberg H.P."/>
            <person name="Cantor M.N."/>
            <person name="Hua S.X."/>
        </authorList>
    </citation>
    <scope>NUCLEOTIDE SEQUENCE [LARGE SCALE GENOMIC DNA]</scope>
    <source>
        <strain evidence="2 3">Ve08.2h10</strain>
    </source>
</reference>
<name>A0A0D0E617_9AGAM</name>
<feature type="non-terminal residue" evidence="2">
    <location>
        <position position="91"/>
    </location>
</feature>
<dbReference type="InParanoid" id="A0A0D0E617"/>
<gene>
    <name evidence="2" type="ORF">PAXRUDRAFT_789897</name>
</gene>
<sequence length="91" mass="10194">IHAILAPLPRPTRHHQVSIPWPTHCRPLHFSVTYSILLHAQLLDPWPPHTLQPTPSLGSPIDHGKLCPWAHPIATAPPPPRPTVRRPMTYG</sequence>
<evidence type="ECO:0000313" key="3">
    <source>
        <dbReference type="Proteomes" id="UP000054538"/>
    </source>
</evidence>
<keyword evidence="3" id="KW-1185">Reference proteome</keyword>